<name>A0A433SAZ4_9BURK</name>
<keyword evidence="4" id="KW-0804">Transcription</keyword>
<dbReference type="SUPFAM" id="SSF53850">
    <property type="entry name" value="Periplasmic binding protein-like II"/>
    <property type="match status" value="1"/>
</dbReference>
<evidence type="ECO:0000256" key="1">
    <source>
        <dbReference type="ARBA" id="ARBA00009437"/>
    </source>
</evidence>
<keyword evidence="3" id="KW-0238">DNA-binding</keyword>
<dbReference type="Proteomes" id="UP000286947">
    <property type="component" value="Unassembled WGS sequence"/>
</dbReference>
<sequence>MVIAEQTAPYPNVSLYLKQAGVDVLQQHILPNLLSACFAVASGDWLATVAERLAQQVVGPLNLVMMKSPLDLPALATHIFWHRCLHQDEGVKWLRALIVSLFVGKDAVVLPKSMKTA</sequence>
<evidence type="ECO:0000313" key="5">
    <source>
        <dbReference type="EMBL" id="RUS65895.1"/>
    </source>
</evidence>
<evidence type="ECO:0000313" key="6">
    <source>
        <dbReference type="Proteomes" id="UP000286947"/>
    </source>
</evidence>
<dbReference type="AlphaFoldDB" id="A0A433SAZ4"/>
<dbReference type="GO" id="GO:0003677">
    <property type="term" value="F:DNA binding"/>
    <property type="evidence" value="ECO:0007669"/>
    <property type="project" value="UniProtKB-KW"/>
</dbReference>
<dbReference type="InterPro" id="IPR050389">
    <property type="entry name" value="LysR-type_TF"/>
</dbReference>
<comment type="caution">
    <text evidence="5">The sequence shown here is derived from an EMBL/GenBank/DDBJ whole genome shotgun (WGS) entry which is preliminary data.</text>
</comment>
<keyword evidence="2" id="KW-0805">Transcription regulation</keyword>
<proteinExistence type="inferred from homology"/>
<organism evidence="5 6">
    <name type="scientific">Saezia sanguinis</name>
    <dbReference type="NCBI Taxonomy" id="1965230"/>
    <lineage>
        <taxon>Bacteria</taxon>
        <taxon>Pseudomonadati</taxon>
        <taxon>Pseudomonadota</taxon>
        <taxon>Betaproteobacteria</taxon>
        <taxon>Burkholderiales</taxon>
        <taxon>Saeziaceae</taxon>
        <taxon>Saezia</taxon>
    </lineage>
</organism>
<evidence type="ECO:0000256" key="4">
    <source>
        <dbReference type="ARBA" id="ARBA00023163"/>
    </source>
</evidence>
<dbReference type="PANTHER" id="PTHR30118">
    <property type="entry name" value="HTH-TYPE TRANSCRIPTIONAL REGULATOR LEUO-RELATED"/>
    <property type="match status" value="1"/>
</dbReference>
<dbReference type="EMBL" id="PQSP01000008">
    <property type="protein sequence ID" value="RUS65895.1"/>
    <property type="molecule type" value="Genomic_DNA"/>
</dbReference>
<dbReference type="PANTHER" id="PTHR30118:SF15">
    <property type="entry name" value="TRANSCRIPTIONAL REGULATORY PROTEIN"/>
    <property type="match status" value="1"/>
</dbReference>
<evidence type="ECO:0000256" key="2">
    <source>
        <dbReference type="ARBA" id="ARBA00023015"/>
    </source>
</evidence>
<accession>A0A433SAZ4</accession>
<gene>
    <name evidence="5" type="primary">syrM1</name>
    <name evidence="5" type="ORF">CUZ56_02495</name>
</gene>
<evidence type="ECO:0000256" key="3">
    <source>
        <dbReference type="ARBA" id="ARBA00023125"/>
    </source>
</evidence>
<dbReference type="Gene3D" id="3.40.190.10">
    <property type="entry name" value="Periplasmic binding protein-like II"/>
    <property type="match status" value="2"/>
</dbReference>
<keyword evidence="6" id="KW-1185">Reference proteome</keyword>
<comment type="similarity">
    <text evidence="1">Belongs to the LysR transcriptional regulatory family.</text>
</comment>
<protein>
    <submittedName>
        <fullName evidence="5">HTH-type transcriptional regulator SyrM 1</fullName>
    </submittedName>
</protein>
<reference evidence="5 6" key="1">
    <citation type="submission" date="2018-01" db="EMBL/GenBank/DDBJ databases">
        <title>Saezia sanguinis gen. nov., sp. nov., in the order Burkholderiales isolated from human blood.</title>
        <authorList>
            <person name="Medina-Pascual M.J."/>
            <person name="Valdezate S."/>
            <person name="Monzon S."/>
            <person name="Cuesta I."/>
            <person name="Carrasco G."/>
            <person name="Villalon P."/>
            <person name="Saez-Nieto J.A."/>
        </authorList>
    </citation>
    <scope>NUCLEOTIDE SEQUENCE [LARGE SCALE GENOMIC DNA]</scope>
    <source>
        <strain evidence="5 6">CNM695-12</strain>
    </source>
</reference>